<feature type="compositionally biased region" description="Basic and acidic residues" evidence="1">
    <location>
        <begin position="321"/>
        <end position="351"/>
    </location>
</feature>
<organism evidence="2 3">
    <name type="scientific">Mycena albidolilacea</name>
    <dbReference type="NCBI Taxonomy" id="1033008"/>
    <lineage>
        <taxon>Eukaryota</taxon>
        <taxon>Fungi</taxon>
        <taxon>Dikarya</taxon>
        <taxon>Basidiomycota</taxon>
        <taxon>Agaricomycotina</taxon>
        <taxon>Agaricomycetes</taxon>
        <taxon>Agaricomycetidae</taxon>
        <taxon>Agaricales</taxon>
        <taxon>Marasmiineae</taxon>
        <taxon>Mycenaceae</taxon>
        <taxon>Mycena</taxon>
    </lineage>
</organism>
<proteinExistence type="predicted"/>
<protein>
    <submittedName>
        <fullName evidence="2">Uncharacterized protein</fullName>
    </submittedName>
</protein>
<keyword evidence="3" id="KW-1185">Reference proteome</keyword>
<feature type="region of interest" description="Disordered" evidence="1">
    <location>
        <begin position="321"/>
        <end position="410"/>
    </location>
</feature>
<evidence type="ECO:0000313" key="3">
    <source>
        <dbReference type="Proteomes" id="UP001218218"/>
    </source>
</evidence>
<reference evidence="2" key="1">
    <citation type="submission" date="2023-03" db="EMBL/GenBank/DDBJ databases">
        <title>Massive genome expansion in bonnet fungi (Mycena s.s.) driven by repeated elements and novel gene families across ecological guilds.</title>
        <authorList>
            <consortium name="Lawrence Berkeley National Laboratory"/>
            <person name="Harder C.B."/>
            <person name="Miyauchi S."/>
            <person name="Viragh M."/>
            <person name="Kuo A."/>
            <person name="Thoen E."/>
            <person name="Andreopoulos B."/>
            <person name="Lu D."/>
            <person name="Skrede I."/>
            <person name="Drula E."/>
            <person name="Henrissat B."/>
            <person name="Morin E."/>
            <person name="Kohler A."/>
            <person name="Barry K."/>
            <person name="LaButti K."/>
            <person name="Morin E."/>
            <person name="Salamov A."/>
            <person name="Lipzen A."/>
            <person name="Mereny Z."/>
            <person name="Hegedus B."/>
            <person name="Baldrian P."/>
            <person name="Stursova M."/>
            <person name="Weitz H."/>
            <person name="Taylor A."/>
            <person name="Grigoriev I.V."/>
            <person name="Nagy L.G."/>
            <person name="Martin F."/>
            <person name="Kauserud H."/>
        </authorList>
    </citation>
    <scope>NUCLEOTIDE SEQUENCE</scope>
    <source>
        <strain evidence="2">CBHHK002</strain>
    </source>
</reference>
<name>A0AAD6ZJL3_9AGAR</name>
<evidence type="ECO:0000313" key="2">
    <source>
        <dbReference type="EMBL" id="KAJ7326221.1"/>
    </source>
</evidence>
<feature type="compositionally biased region" description="Low complexity" evidence="1">
    <location>
        <begin position="399"/>
        <end position="410"/>
    </location>
</feature>
<feature type="region of interest" description="Disordered" evidence="1">
    <location>
        <begin position="186"/>
        <end position="278"/>
    </location>
</feature>
<sequence length="410" mass="44209">MRSTEISVYVFTSLTLELAKSTLHKVDDLTYDNVVLRSLAVWFKDFVHDVPRRRLQLVAGTGEPGIRPALGEMNLDGEVALNSNLGLGEVGDTLGLFLEPEAAQVIATVDMDLPVGHEATPVPVGSLLAGNSTPVLDTVIPIVEDTLVPLGLENPPRSPCPESRYSHFNELCMLLLFFLHNNPDEHATPVQSPSKPLIPPSVSPLPEAETSAPSQPPAIEAPSSPASSTPSEWGSPPFSPVSQPRTRSLVAQAPGSYSDSGEGDDTDNTNTELRTPPLLASKAQTVVIDLDALHSSAYASPFPPHPQHFPTYDMIKQARREALARDATRRGLRTGRDRPRSLAELHPRVEGDSEQSVEDFQPRAPLLVAQNVTQRKRRSQSRSQSKGGRGADRARLVFASASASSNIDSA</sequence>
<gene>
    <name evidence="2" type="ORF">DFH08DRAFT_1027037</name>
</gene>
<feature type="compositionally biased region" description="Low complexity" evidence="1">
    <location>
        <begin position="211"/>
        <end position="231"/>
    </location>
</feature>
<dbReference type="Proteomes" id="UP001218218">
    <property type="component" value="Unassembled WGS sequence"/>
</dbReference>
<dbReference type="EMBL" id="JARIHO010000042">
    <property type="protein sequence ID" value="KAJ7326221.1"/>
    <property type="molecule type" value="Genomic_DNA"/>
</dbReference>
<evidence type="ECO:0000256" key="1">
    <source>
        <dbReference type="SAM" id="MobiDB-lite"/>
    </source>
</evidence>
<comment type="caution">
    <text evidence="2">The sequence shown here is derived from an EMBL/GenBank/DDBJ whole genome shotgun (WGS) entry which is preliminary data.</text>
</comment>
<accession>A0AAD6ZJL3</accession>
<dbReference type="AlphaFoldDB" id="A0AAD6ZJL3"/>